<sequence length="96" mass="10497">MRVEPGPMRGELVHVIGLGLPSCDPDERNSLSQRRLYVSATSVVMRVKGVCTPVPVPGRDAVMVSCGRSFHSLKSQHPYRSSEPMRVKGVRTPSPV</sequence>
<evidence type="ECO:0000256" key="1">
    <source>
        <dbReference type="SAM" id="MobiDB-lite"/>
    </source>
</evidence>
<dbReference type="Proteomes" id="UP001157974">
    <property type="component" value="Unassembled WGS sequence"/>
</dbReference>
<accession>A0AAV8UVK6</accession>
<comment type="caution">
    <text evidence="2">The sequence shown here is derived from an EMBL/GenBank/DDBJ whole genome shotgun (WGS) entry which is preliminary data.</text>
</comment>
<dbReference type="AlphaFoldDB" id="A0AAV8UVK6"/>
<proteinExistence type="predicted"/>
<protein>
    <submittedName>
        <fullName evidence="2">Uncharacterized protein</fullName>
    </submittedName>
</protein>
<evidence type="ECO:0000313" key="3">
    <source>
        <dbReference type="Proteomes" id="UP001157974"/>
    </source>
</evidence>
<name>A0AAV8UVK6_9RHOD</name>
<evidence type="ECO:0000313" key="2">
    <source>
        <dbReference type="EMBL" id="KAJ8906621.1"/>
    </source>
</evidence>
<gene>
    <name evidence="2" type="ORF">NDN08_003114</name>
</gene>
<organism evidence="2 3">
    <name type="scientific">Rhodosorus marinus</name>
    <dbReference type="NCBI Taxonomy" id="101924"/>
    <lineage>
        <taxon>Eukaryota</taxon>
        <taxon>Rhodophyta</taxon>
        <taxon>Stylonematophyceae</taxon>
        <taxon>Stylonematales</taxon>
        <taxon>Stylonemataceae</taxon>
        <taxon>Rhodosorus</taxon>
    </lineage>
</organism>
<dbReference type="EMBL" id="JAMWBK010000003">
    <property type="protein sequence ID" value="KAJ8906621.1"/>
    <property type="molecule type" value="Genomic_DNA"/>
</dbReference>
<keyword evidence="3" id="KW-1185">Reference proteome</keyword>
<reference evidence="2 3" key="1">
    <citation type="journal article" date="2023" name="Nat. Commun.">
        <title>Origin of minicircular mitochondrial genomes in red algae.</title>
        <authorList>
            <person name="Lee Y."/>
            <person name="Cho C.H."/>
            <person name="Lee Y.M."/>
            <person name="Park S.I."/>
            <person name="Yang J.H."/>
            <person name="West J.A."/>
            <person name="Bhattacharya D."/>
            <person name="Yoon H.S."/>
        </authorList>
    </citation>
    <scope>NUCLEOTIDE SEQUENCE [LARGE SCALE GENOMIC DNA]</scope>
    <source>
        <strain evidence="2 3">CCMP1338</strain>
        <tissue evidence="2">Whole cell</tissue>
    </source>
</reference>
<feature type="region of interest" description="Disordered" evidence="1">
    <location>
        <begin position="74"/>
        <end position="96"/>
    </location>
</feature>